<gene>
    <name evidence="1" type="ordered locus">Rfer_1200</name>
</gene>
<dbReference type="AlphaFoldDB" id="Q21Z68"/>
<dbReference type="Proteomes" id="UP000008332">
    <property type="component" value="Chromosome"/>
</dbReference>
<protein>
    <submittedName>
        <fullName evidence="1">Uncharacterized protein</fullName>
    </submittedName>
</protein>
<accession>Q21Z68</accession>
<evidence type="ECO:0000313" key="1">
    <source>
        <dbReference type="EMBL" id="ABD68935.1"/>
    </source>
</evidence>
<dbReference type="Pfam" id="PF24702">
    <property type="entry name" value="DUF7665"/>
    <property type="match status" value="1"/>
</dbReference>
<proteinExistence type="predicted"/>
<dbReference type="STRING" id="338969.Rfer_1200"/>
<name>Q21Z68_ALBFT</name>
<keyword evidence="2" id="KW-1185">Reference proteome</keyword>
<dbReference type="OrthoDB" id="9099622at2"/>
<dbReference type="EMBL" id="CP000267">
    <property type="protein sequence ID" value="ABD68935.1"/>
    <property type="molecule type" value="Genomic_DNA"/>
</dbReference>
<dbReference type="HOGENOM" id="CLU_1685122_0_0_4"/>
<dbReference type="InterPro" id="IPR056082">
    <property type="entry name" value="BilB-like"/>
</dbReference>
<evidence type="ECO:0000313" key="2">
    <source>
        <dbReference type="Proteomes" id="UP000008332"/>
    </source>
</evidence>
<dbReference type="eggNOG" id="ENOG5032T82">
    <property type="taxonomic scope" value="Bacteria"/>
</dbReference>
<sequence length="151" mass="17068">MMRDKEALDTHLCSGRFLAGAAKCRWRLVQVQWPLVYIEVGARDGRRFTLRFECTGYPEAAPSATLWDSGSQQQLPAALWPRGGRVSQVFNPGWKGGAALYLPCDRESIPGHSNWLTEHPWLIWNPSRGLLQYIEAVCEVLQSHELAYEVA</sequence>
<reference evidence="2" key="1">
    <citation type="submission" date="2006-02" db="EMBL/GenBank/DDBJ databases">
        <title>Complete sequence of chromosome of Rhodoferax ferrireducens DSM 15236.</title>
        <authorList>
            <person name="Copeland A."/>
            <person name="Lucas S."/>
            <person name="Lapidus A."/>
            <person name="Barry K."/>
            <person name="Detter J.C."/>
            <person name="Glavina del Rio T."/>
            <person name="Hammon N."/>
            <person name="Israni S."/>
            <person name="Pitluck S."/>
            <person name="Brettin T."/>
            <person name="Bruce D."/>
            <person name="Han C."/>
            <person name="Tapia R."/>
            <person name="Gilna P."/>
            <person name="Kiss H."/>
            <person name="Schmutz J."/>
            <person name="Larimer F."/>
            <person name="Land M."/>
            <person name="Kyrpides N."/>
            <person name="Ivanova N."/>
            <person name="Richardson P."/>
        </authorList>
    </citation>
    <scope>NUCLEOTIDE SEQUENCE [LARGE SCALE GENOMIC DNA]</scope>
    <source>
        <strain evidence="2">ATCC BAA-621 / DSM 15236 / T118</strain>
    </source>
</reference>
<dbReference type="KEGG" id="rfr:Rfer_1200"/>
<organism evidence="1 2">
    <name type="scientific">Albidiferax ferrireducens (strain ATCC BAA-621 / DSM 15236 / T118)</name>
    <name type="common">Rhodoferax ferrireducens</name>
    <dbReference type="NCBI Taxonomy" id="338969"/>
    <lineage>
        <taxon>Bacteria</taxon>
        <taxon>Pseudomonadati</taxon>
        <taxon>Pseudomonadota</taxon>
        <taxon>Betaproteobacteria</taxon>
        <taxon>Burkholderiales</taxon>
        <taxon>Comamonadaceae</taxon>
        <taxon>Rhodoferax</taxon>
    </lineage>
</organism>